<gene>
    <name evidence="1" type="ORF">Sradi_7151300</name>
</gene>
<dbReference type="AlphaFoldDB" id="A0AAW2IWS5"/>
<evidence type="ECO:0000313" key="1">
    <source>
        <dbReference type="EMBL" id="KAL0286346.1"/>
    </source>
</evidence>
<reference evidence="1" key="1">
    <citation type="submission" date="2020-06" db="EMBL/GenBank/DDBJ databases">
        <authorList>
            <person name="Li T."/>
            <person name="Hu X."/>
            <person name="Zhang T."/>
            <person name="Song X."/>
            <person name="Zhang H."/>
            <person name="Dai N."/>
            <person name="Sheng W."/>
            <person name="Hou X."/>
            <person name="Wei L."/>
        </authorList>
    </citation>
    <scope>NUCLEOTIDE SEQUENCE</scope>
    <source>
        <strain evidence="1">G02</strain>
        <tissue evidence="1">Leaf</tissue>
    </source>
</reference>
<reference evidence="1" key="2">
    <citation type="journal article" date="2024" name="Plant">
        <title>Genomic evolution and insights into agronomic trait innovations of Sesamum species.</title>
        <authorList>
            <person name="Miao H."/>
            <person name="Wang L."/>
            <person name="Qu L."/>
            <person name="Liu H."/>
            <person name="Sun Y."/>
            <person name="Le M."/>
            <person name="Wang Q."/>
            <person name="Wei S."/>
            <person name="Zheng Y."/>
            <person name="Lin W."/>
            <person name="Duan Y."/>
            <person name="Cao H."/>
            <person name="Xiong S."/>
            <person name="Wang X."/>
            <person name="Wei L."/>
            <person name="Li C."/>
            <person name="Ma Q."/>
            <person name="Ju M."/>
            <person name="Zhao R."/>
            <person name="Li G."/>
            <person name="Mu C."/>
            <person name="Tian Q."/>
            <person name="Mei H."/>
            <person name="Zhang T."/>
            <person name="Gao T."/>
            <person name="Zhang H."/>
        </authorList>
    </citation>
    <scope>NUCLEOTIDE SEQUENCE</scope>
    <source>
        <strain evidence="1">G02</strain>
    </source>
</reference>
<protein>
    <submittedName>
        <fullName evidence="1">Uncharacterized protein</fullName>
    </submittedName>
</protein>
<organism evidence="1">
    <name type="scientific">Sesamum radiatum</name>
    <name type="common">Black benniseed</name>
    <dbReference type="NCBI Taxonomy" id="300843"/>
    <lineage>
        <taxon>Eukaryota</taxon>
        <taxon>Viridiplantae</taxon>
        <taxon>Streptophyta</taxon>
        <taxon>Embryophyta</taxon>
        <taxon>Tracheophyta</taxon>
        <taxon>Spermatophyta</taxon>
        <taxon>Magnoliopsida</taxon>
        <taxon>eudicotyledons</taxon>
        <taxon>Gunneridae</taxon>
        <taxon>Pentapetalae</taxon>
        <taxon>asterids</taxon>
        <taxon>lamiids</taxon>
        <taxon>Lamiales</taxon>
        <taxon>Pedaliaceae</taxon>
        <taxon>Sesamum</taxon>
    </lineage>
</organism>
<dbReference type="EMBL" id="JACGWJ010000963">
    <property type="protein sequence ID" value="KAL0286346.1"/>
    <property type="molecule type" value="Genomic_DNA"/>
</dbReference>
<comment type="caution">
    <text evidence="1">The sequence shown here is derived from an EMBL/GenBank/DDBJ whole genome shotgun (WGS) entry which is preliminary data.</text>
</comment>
<sequence>MTAAAGSPSVTHLQVHRRYYCHAMTRTDPLLGTHRPRYILRLHRTRLMMTTSRIQSPIAQTQDIAIVCT</sequence>
<accession>A0AAW2IWS5</accession>
<name>A0AAW2IWS5_SESRA</name>
<proteinExistence type="predicted"/>